<reference evidence="1 2" key="1">
    <citation type="journal article" date="2011" name="J. Bacteriol.">
        <title>Genome sequence of the algicidal bacterium Kordia algicida OT-1.</title>
        <authorList>
            <person name="Lee H.S."/>
            <person name="Kang S.G."/>
            <person name="Kwon K.K."/>
            <person name="Lee J.H."/>
            <person name="Kim S.J."/>
        </authorList>
    </citation>
    <scope>NUCLEOTIDE SEQUENCE [LARGE SCALE GENOMIC DNA]</scope>
    <source>
        <strain evidence="1 2">OT-1</strain>
    </source>
</reference>
<dbReference type="AlphaFoldDB" id="A9DN12"/>
<evidence type="ECO:0000313" key="2">
    <source>
        <dbReference type="Proteomes" id="UP000002945"/>
    </source>
</evidence>
<sequence>MATVFGIKDLKIVVFELFIGHFA</sequence>
<name>A9DN12_9FLAO</name>
<keyword evidence="2" id="KW-1185">Reference proteome</keyword>
<proteinExistence type="predicted"/>
<dbReference type="Proteomes" id="UP000002945">
    <property type="component" value="Unassembled WGS sequence"/>
</dbReference>
<evidence type="ECO:0000313" key="1">
    <source>
        <dbReference type="EMBL" id="EDP97091.1"/>
    </source>
</evidence>
<comment type="caution">
    <text evidence="1">The sequence shown here is derived from an EMBL/GenBank/DDBJ whole genome shotgun (WGS) entry which is preliminary data.</text>
</comment>
<organism evidence="1 2">
    <name type="scientific">Kordia algicida OT-1</name>
    <dbReference type="NCBI Taxonomy" id="391587"/>
    <lineage>
        <taxon>Bacteria</taxon>
        <taxon>Pseudomonadati</taxon>
        <taxon>Bacteroidota</taxon>
        <taxon>Flavobacteriia</taxon>
        <taxon>Flavobacteriales</taxon>
        <taxon>Flavobacteriaceae</taxon>
        <taxon>Kordia</taxon>
    </lineage>
</organism>
<accession>A9DN12</accession>
<dbReference type="HOGENOM" id="CLU_3422911_0_0_10"/>
<dbReference type="EMBL" id="ABIB01000002">
    <property type="protein sequence ID" value="EDP97091.1"/>
    <property type="molecule type" value="Genomic_DNA"/>
</dbReference>
<gene>
    <name evidence="1" type="ORF">KAOT1_18052</name>
</gene>
<protein>
    <submittedName>
        <fullName evidence="1">Uncharacterized protein</fullName>
    </submittedName>
</protein>